<protein>
    <submittedName>
        <fullName evidence="1">Uncharacterized protein</fullName>
    </submittedName>
</protein>
<dbReference type="AlphaFoldDB" id="A0A383UPM1"/>
<dbReference type="EMBL" id="UNSH01000041">
    <property type="protein sequence ID" value="SZF01736.1"/>
    <property type="molecule type" value="Genomic_DNA"/>
</dbReference>
<gene>
    <name evidence="1" type="ORF">BLGHR1_12507</name>
</gene>
<organism evidence="1 2">
    <name type="scientific">Blumeria hordei</name>
    <name type="common">Barley powdery mildew</name>
    <name type="synonym">Blumeria graminis f. sp. hordei</name>
    <dbReference type="NCBI Taxonomy" id="2867405"/>
    <lineage>
        <taxon>Eukaryota</taxon>
        <taxon>Fungi</taxon>
        <taxon>Dikarya</taxon>
        <taxon>Ascomycota</taxon>
        <taxon>Pezizomycotina</taxon>
        <taxon>Leotiomycetes</taxon>
        <taxon>Erysiphales</taxon>
        <taxon>Erysiphaceae</taxon>
        <taxon>Blumeria</taxon>
    </lineage>
</organism>
<reference evidence="1 2" key="1">
    <citation type="submission" date="2017-11" db="EMBL/GenBank/DDBJ databases">
        <authorList>
            <person name="Kracher B."/>
        </authorList>
    </citation>
    <scope>NUCLEOTIDE SEQUENCE [LARGE SCALE GENOMIC DNA]</scope>
    <source>
        <strain evidence="1 2">RACE1</strain>
    </source>
</reference>
<sequence length="43" mass="5094">MLSASYDQSFNDFIPESKGQRVLEELQFLHLFNYIRTGIIRIC</sequence>
<evidence type="ECO:0000313" key="2">
    <source>
        <dbReference type="Proteomes" id="UP000275772"/>
    </source>
</evidence>
<dbReference type="Proteomes" id="UP000275772">
    <property type="component" value="Unassembled WGS sequence"/>
</dbReference>
<name>A0A383UPM1_BLUHO</name>
<accession>A0A383UPM1</accession>
<proteinExistence type="predicted"/>
<evidence type="ECO:0000313" key="1">
    <source>
        <dbReference type="EMBL" id="SZF01736.1"/>
    </source>
</evidence>
<dbReference type="VEuPathDB" id="FungiDB:BLGHR1_12507"/>